<name>A0A1V9WYK9_9ACAR</name>
<evidence type="ECO:0000313" key="2">
    <source>
        <dbReference type="EMBL" id="OQR66277.1"/>
    </source>
</evidence>
<sequence>MCDATYPPSTSSQPPTNLHLSLSVGNNSESQRIVRNDAATDDGIVLLRGAAGWARKSQESCPARDGQSLRTQASSEPMASGSTTSVELERFYETSRKSASGGHVFRPDDGEVSEFVVGAQAHYGSGYGQNRAKRIIVEPMAAYATSRISCPRAGPGTSPRKPATASFMEPQEANMCRSAEEQDSAAVHRSVGLHQQIASAVPARTAHNLVEISMFADDPIDKKASRRPNENRARRGQKIVDDAVKNRNKQKISNMELVSLPCQSAHVVPGINAGKKLVKDSNLKHPLQAVDDPETCSTEPTFLTEGNASTKLTSRPKQAIGDRSERLLSQIGPLKADKGPLKTAPSKAAGTAAARVRCAKTLTAKARLGYNPSTSEALEVASPSRCTKMSSVDGAAWTRVTEPPVGKSGLEGSEAREPVLCRSLPQSSIVSAAITSQSAAQPPIPHRKTATRSEPKRKPSDGTVPSTKKPRKELPPAKTKLLLKAQKDAGELLSLRRGKFVLPPHRMRREQLEKSTIRRPASHEGVQELDISVSKNQSANDTHHDQIRLFSTGKDKNLPTRALDTGKSKCEQTTGVAVKLTETPTQDQILADKLNYRPKKSAENADLGGREQVVNIANGGQKMIRSLGRTTIRPVRVVTSENFPSKIPFADLSTPERRPLTMTKLTGCSNHTLDSPGSTLMQEPASITAAPSEDDDISLHVDPHASGPWRHYEDDLQSLFDSLDTGSYRLSSSFSRSTLRASDKGSASERAKISETVNMIWKMILKDASQTWPSEKADEAEVTEDGIRSDQGSIALIYGNSELCPISVGGRGSAGNVYPPAEKSSAVPAEEVVKTAGVSCSTIAVKAVEASGKPADVTDMLGDEESVFEVPLAANPRTVPPPEEDRSDLVVLHLPDDNDNTKTMVTSPLMKSAADDVKTSAGFVAQLGYVAMVARYIREAISAILDGGDELYHLLSVTKQRVRNVVKELQRLLPDSPDTRWLARYLKEHDLITLRTMAVLRSIDLRFMCGFDVDTVPYLEESEVHDTKISTQLEPVGTECQQIGVNIHVIKSTRHCQEPLALETDFSLTKEHSRPSYTDNPCTNTKFIGLERNSPAQACGPPERRVSQTCYEDGMDPRSLSDGSLAAPPNQLSQFSEENAHDVRAATRMETFCDLYAAALADSSGPRNEASTGKAHKASGPQADRCVIQLNFSETQDNHGEIPVTAKWASVSSSGVPVDPGEPGNPGGAPFNLSGVPVYGETVSVYPATVPVHFRRTHIGPGMPVCAREPMVTSSRMRINPCEPDAPLNVIANTEGSPFVHGTTLINVNQCLHRFECRYEDAGKIPTNAGEMHMNSGGVSTNYSGVAINGGNRSFNYSEVSLNSTESPTEAGVSAKSVAMTIDSSGIPINSSGIPNNSSGIPINFSGIPINSNGISIESSDSADSKSLLNELLAVNNGRNPHSHPVARPNSPTTNLIPSTTNIKRSPTAIEHYTANSSDTSRRFVGPSRYQIGEDGHSNSAKEPCLLSAAPPNGPNGAQPVRNMERVPESETRSIPPVPSLPDTSATFAPYLVQQTGKYMSQDVKSPTDIPDRPQWQASGLDTTYRVSVPTVVVECVPPQRPFVTNASAKDAQLSLEEQTRIEIEHRKYTDHKIRQTTSDIDRQLAQLHLRANAVTRFEQAMCEFYGALETPPAEKRCQQEAIQHVRLCAWGELQVQEMQKQLYELQKKIVVADLEMKYEDVRRVSAGLSKRELRRRKNDLDALQMQHLKQRNLIDQRIQVFREQASARLHELPDSWKPSWSPKAGASRLTLREVDYKIELDWEFLNSWFDVVGTQRRRDLISGVA</sequence>
<feature type="compositionally biased region" description="Polar residues" evidence="1">
    <location>
        <begin position="68"/>
        <end position="85"/>
    </location>
</feature>
<feature type="region of interest" description="Disordered" evidence="1">
    <location>
        <begin position="1440"/>
        <end position="1461"/>
    </location>
</feature>
<feature type="compositionally biased region" description="Low complexity" evidence="1">
    <location>
        <begin position="1"/>
        <end position="16"/>
    </location>
</feature>
<dbReference type="Proteomes" id="UP000192247">
    <property type="component" value="Unassembled WGS sequence"/>
</dbReference>
<feature type="compositionally biased region" description="Polar residues" evidence="1">
    <location>
        <begin position="18"/>
        <end position="28"/>
    </location>
</feature>
<feature type="compositionally biased region" description="Polar residues" evidence="1">
    <location>
        <begin position="1450"/>
        <end position="1461"/>
    </location>
</feature>
<gene>
    <name evidence="2" type="ORF">BIW11_14260</name>
</gene>
<organism evidence="2 3">
    <name type="scientific">Tropilaelaps mercedesae</name>
    <dbReference type="NCBI Taxonomy" id="418985"/>
    <lineage>
        <taxon>Eukaryota</taxon>
        <taxon>Metazoa</taxon>
        <taxon>Ecdysozoa</taxon>
        <taxon>Arthropoda</taxon>
        <taxon>Chelicerata</taxon>
        <taxon>Arachnida</taxon>
        <taxon>Acari</taxon>
        <taxon>Parasitiformes</taxon>
        <taxon>Mesostigmata</taxon>
        <taxon>Gamasina</taxon>
        <taxon>Dermanyssoidea</taxon>
        <taxon>Laelapidae</taxon>
        <taxon>Tropilaelaps</taxon>
    </lineage>
</organism>
<comment type="caution">
    <text evidence="2">The sequence shown here is derived from an EMBL/GenBank/DDBJ whole genome shotgun (WGS) entry which is preliminary data.</text>
</comment>
<proteinExistence type="predicted"/>
<feature type="region of interest" description="Disordered" evidence="1">
    <location>
        <begin position="395"/>
        <end position="414"/>
    </location>
</feature>
<evidence type="ECO:0000313" key="3">
    <source>
        <dbReference type="Proteomes" id="UP000192247"/>
    </source>
</evidence>
<protein>
    <submittedName>
        <fullName evidence="2">Uncharacterized protein</fullName>
    </submittedName>
</protein>
<feature type="region of interest" description="Disordered" evidence="1">
    <location>
        <begin position="1"/>
        <end position="28"/>
    </location>
</feature>
<accession>A0A1V9WYK9</accession>
<feature type="compositionally biased region" description="Basic and acidic residues" evidence="1">
    <location>
        <begin position="451"/>
        <end position="460"/>
    </location>
</feature>
<reference evidence="2 3" key="1">
    <citation type="journal article" date="2017" name="Gigascience">
        <title>Draft genome of the honey bee ectoparasitic mite, Tropilaelaps mercedesae, is shaped by the parasitic life history.</title>
        <authorList>
            <person name="Dong X."/>
            <person name="Armstrong S.D."/>
            <person name="Xia D."/>
            <person name="Makepeace B.L."/>
            <person name="Darby A.C."/>
            <person name="Kadowaki T."/>
        </authorList>
    </citation>
    <scope>NUCLEOTIDE SEQUENCE [LARGE SCALE GENOMIC DNA]</scope>
    <source>
        <strain evidence="2">Wuxi-XJTLU</strain>
    </source>
</reference>
<feature type="region of interest" description="Disordered" evidence="1">
    <location>
        <begin position="56"/>
        <end position="85"/>
    </location>
</feature>
<evidence type="ECO:0000256" key="1">
    <source>
        <dbReference type="SAM" id="MobiDB-lite"/>
    </source>
</evidence>
<dbReference type="EMBL" id="MNPL01033104">
    <property type="protein sequence ID" value="OQR66277.1"/>
    <property type="molecule type" value="Genomic_DNA"/>
</dbReference>
<dbReference type="InParanoid" id="A0A1V9WYK9"/>
<keyword evidence="3" id="KW-1185">Reference proteome</keyword>
<feature type="region of interest" description="Disordered" evidence="1">
    <location>
        <begin position="435"/>
        <end position="478"/>
    </location>
</feature>